<comment type="caution">
    <text evidence="3">The sequence shown here is derived from an EMBL/GenBank/DDBJ whole genome shotgun (WGS) entry which is preliminary data.</text>
</comment>
<evidence type="ECO:0000256" key="1">
    <source>
        <dbReference type="SAM" id="MobiDB-lite"/>
    </source>
</evidence>
<dbReference type="InterPro" id="IPR049481">
    <property type="entry name" value="SMN_G2-BD"/>
</dbReference>
<evidence type="ECO:0000259" key="2">
    <source>
        <dbReference type="Pfam" id="PF20636"/>
    </source>
</evidence>
<dbReference type="AlphaFoldDB" id="A0A833U2A6"/>
<gene>
    <name evidence="3" type="ORF">F2P56_020244</name>
</gene>
<feature type="compositionally biased region" description="Basic and acidic residues" evidence="1">
    <location>
        <begin position="48"/>
        <end position="58"/>
    </location>
</feature>
<dbReference type="Pfam" id="PF20636">
    <property type="entry name" value="SMN_G2-BD"/>
    <property type="match status" value="1"/>
</dbReference>
<protein>
    <recommendedName>
        <fullName evidence="2">Survival Motor Neuron Gemin2-binding domain-containing protein</fullName>
    </recommendedName>
</protein>
<feature type="region of interest" description="Disordered" evidence="1">
    <location>
        <begin position="44"/>
        <end position="66"/>
    </location>
</feature>
<feature type="non-terminal residue" evidence="3">
    <location>
        <position position="1"/>
    </location>
</feature>
<dbReference type="InterPro" id="IPR040424">
    <property type="entry name" value="Smn1"/>
</dbReference>
<dbReference type="PANTHER" id="PTHR39267">
    <property type="entry name" value="SURVIVAL MOTOR NEURON-LIKE PROTEIN 1"/>
    <property type="match status" value="1"/>
</dbReference>
<feature type="domain" description="Survival Motor Neuron Gemin2-binding" evidence="2">
    <location>
        <begin position="17"/>
        <end position="45"/>
    </location>
</feature>
<evidence type="ECO:0000313" key="3">
    <source>
        <dbReference type="EMBL" id="KAF5460370.1"/>
    </source>
</evidence>
<feature type="region of interest" description="Disordered" evidence="1">
    <location>
        <begin position="278"/>
        <end position="303"/>
    </location>
</feature>
<evidence type="ECO:0000313" key="4">
    <source>
        <dbReference type="Proteomes" id="UP000619265"/>
    </source>
</evidence>
<dbReference type="CDD" id="cd22851">
    <property type="entry name" value="SMN_N"/>
    <property type="match status" value="1"/>
</dbReference>
<dbReference type="Gramene" id="Jr09_08060_p1">
    <property type="protein sequence ID" value="cds.Jr09_08060_p1"/>
    <property type="gene ID" value="Jr09_08060"/>
</dbReference>
<dbReference type="PANTHER" id="PTHR39267:SF1">
    <property type="entry name" value="SURVIVAL MOTOR NEURON PROTEIN"/>
    <property type="match status" value="1"/>
</dbReference>
<proteinExistence type="predicted"/>
<dbReference type="Proteomes" id="UP000619265">
    <property type="component" value="Unassembled WGS sequence"/>
</dbReference>
<name>A0A833U2A6_JUGRE</name>
<sequence length="336" mass="36343">ERARLCKSLGEERLTNMGKEGDLWDDSALTRAFDDAISKYKKMHSKKGHDASIDREMDVSSTGENASANVNESLEAGRDADENNNASSNTATDLGETNIFLVKENLCVDSHAPEPCIDSLNSLQKQDVESAGKGYSSFHNAEDYNEVLNQYYELEEKRQKILEQLYQFGGWNNQYSVEGSVPAAQWGSSSTHQECPVPTSQVSHSNAFCSCCPYVSQCCKVPCISCPGCSLGGIYVGKTCSDNSVVTVAGSSGLLEDGNIVKTAMGAAEKAISSMMTKVSGDSNINEEQESAKTEGETSQSPISKTDLTDVLNAWYSAGFYTGKYLTEQSIAKKHG</sequence>
<accession>A0A833U2A6</accession>
<dbReference type="EMBL" id="LIHL02000009">
    <property type="protein sequence ID" value="KAF5460370.1"/>
    <property type="molecule type" value="Genomic_DNA"/>
</dbReference>
<reference evidence="3" key="2">
    <citation type="submission" date="2020-03" db="EMBL/GenBank/DDBJ databases">
        <title>Walnut 2.0.</title>
        <authorList>
            <person name="Marrano A."/>
            <person name="Britton M."/>
            <person name="Zimin A.V."/>
            <person name="Zaini P.A."/>
            <person name="Workman R."/>
            <person name="Puiu D."/>
            <person name="Bianco L."/>
            <person name="Allen B.J."/>
            <person name="Troggio M."/>
            <person name="Leslie C.A."/>
            <person name="Timp W."/>
            <person name="Dendekar A."/>
            <person name="Salzberg S.L."/>
            <person name="Neale D.B."/>
        </authorList>
    </citation>
    <scope>NUCLEOTIDE SEQUENCE</scope>
    <source>
        <tissue evidence="3">Leaves</tissue>
    </source>
</reference>
<reference evidence="3" key="1">
    <citation type="submission" date="2015-10" db="EMBL/GenBank/DDBJ databases">
        <authorList>
            <person name="Martinez-Garcia P.J."/>
            <person name="Crepeau M.W."/>
            <person name="Puiu D."/>
            <person name="Gonzalez-Ibeas D."/>
            <person name="Whalen J."/>
            <person name="Stevens K."/>
            <person name="Paul R."/>
            <person name="Butterfield T."/>
            <person name="Britton M."/>
            <person name="Reagan R."/>
            <person name="Chakraborty S."/>
            <person name="Walawage S.L."/>
            <person name="Vasquez-Gross H.A."/>
            <person name="Cardeno C."/>
            <person name="Famula R."/>
            <person name="Pratt K."/>
            <person name="Kuruganti S."/>
            <person name="Aradhya M.K."/>
            <person name="Leslie C.A."/>
            <person name="Dandekar A.M."/>
            <person name="Salzberg S.L."/>
            <person name="Wegrzyn J.L."/>
            <person name="Langley C.H."/>
            <person name="Neale D.B."/>
        </authorList>
    </citation>
    <scope>NUCLEOTIDE SEQUENCE</scope>
    <source>
        <tissue evidence="3">Leaves</tissue>
    </source>
</reference>
<organism evidence="3 4">
    <name type="scientific">Juglans regia</name>
    <name type="common">English walnut</name>
    <dbReference type="NCBI Taxonomy" id="51240"/>
    <lineage>
        <taxon>Eukaryota</taxon>
        <taxon>Viridiplantae</taxon>
        <taxon>Streptophyta</taxon>
        <taxon>Embryophyta</taxon>
        <taxon>Tracheophyta</taxon>
        <taxon>Spermatophyta</taxon>
        <taxon>Magnoliopsida</taxon>
        <taxon>eudicotyledons</taxon>
        <taxon>Gunneridae</taxon>
        <taxon>Pentapetalae</taxon>
        <taxon>rosids</taxon>
        <taxon>fabids</taxon>
        <taxon>Fagales</taxon>
        <taxon>Juglandaceae</taxon>
        <taxon>Juglans</taxon>
    </lineage>
</organism>